<proteinExistence type="predicted"/>
<dbReference type="PANTHER" id="PTHR41271">
    <property type="entry name" value="DUF402 DOMAIN-CONTAINING PROTEIN"/>
    <property type="match status" value="1"/>
</dbReference>
<dbReference type="InterPro" id="IPR035930">
    <property type="entry name" value="FomD-like_sf"/>
</dbReference>
<gene>
    <name evidence="2" type="ORF">EV209_2261</name>
</gene>
<dbReference type="EMBL" id="SGXF01000004">
    <property type="protein sequence ID" value="RZS94419.1"/>
    <property type="molecule type" value="Genomic_DNA"/>
</dbReference>
<protein>
    <recommendedName>
        <fullName evidence="1">DUF402 domain-containing protein</fullName>
    </recommendedName>
</protein>
<dbReference type="InterPro" id="IPR007295">
    <property type="entry name" value="DUF402"/>
</dbReference>
<dbReference type="RefSeq" id="WP_130435532.1">
    <property type="nucleotide sequence ID" value="NZ_SGXF01000004.1"/>
</dbReference>
<keyword evidence="3" id="KW-1185">Reference proteome</keyword>
<dbReference type="SUPFAM" id="SSF159234">
    <property type="entry name" value="FomD-like"/>
    <property type="match status" value="1"/>
</dbReference>
<name>A0A4V2F5Y3_9FIRM</name>
<organism evidence="2 3">
    <name type="scientific">Cuneatibacter caecimuris</name>
    <dbReference type="NCBI Taxonomy" id="1796618"/>
    <lineage>
        <taxon>Bacteria</taxon>
        <taxon>Bacillati</taxon>
        <taxon>Bacillota</taxon>
        <taxon>Clostridia</taxon>
        <taxon>Lachnospirales</taxon>
        <taxon>Lachnospiraceae</taxon>
        <taxon>Cuneatibacter</taxon>
    </lineage>
</organism>
<evidence type="ECO:0000313" key="3">
    <source>
        <dbReference type="Proteomes" id="UP000292927"/>
    </source>
</evidence>
<dbReference type="Proteomes" id="UP000292927">
    <property type="component" value="Unassembled WGS sequence"/>
</dbReference>
<accession>A0A4V2F5Y3</accession>
<comment type="caution">
    <text evidence="2">The sequence shown here is derived from an EMBL/GenBank/DDBJ whole genome shotgun (WGS) entry which is preliminary data.</text>
</comment>
<dbReference type="Pfam" id="PF04167">
    <property type="entry name" value="DUF402"/>
    <property type="match status" value="1"/>
</dbReference>
<sequence>MEPLTLYRRRLIPNETVLLDHDELLFHDSTLLVTRWKTIHPKKRLSHGTSCYYLKRGYKVSQFFDHSGQLMYWYCDIIETSWDSDARAYTFTDLLADVVVCPDLSVHLLDLDELALALEDQLITPEQMCAALRRLHSLLQIIEAGEFSSLLEPFRQY</sequence>
<dbReference type="AlphaFoldDB" id="A0A4V2F5Y3"/>
<dbReference type="OrthoDB" id="2064617at2"/>
<dbReference type="Gene3D" id="2.40.380.10">
    <property type="entry name" value="FomD-like"/>
    <property type="match status" value="1"/>
</dbReference>
<evidence type="ECO:0000313" key="2">
    <source>
        <dbReference type="EMBL" id="RZS94419.1"/>
    </source>
</evidence>
<reference evidence="2 3" key="1">
    <citation type="submission" date="2019-02" db="EMBL/GenBank/DDBJ databases">
        <title>Genomic Encyclopedia of Type Strains, Phase IV (KMG-IV): sequencing the most valuable type-strain genomes for metagenomic binning, comparative biology and taxonomic classification.</title>
        <authorList>
            <person name="Goeker M."/>
        </authorList>
    </citation>
    <scope>NUCLEOTIDE SEQUENCE [LARGE SCALE GENOMIC DNA]</scope>
    <source>
        <strain evidence="2 3">DSM 29486</strain>
    </source>
</reference>
<dbReference type="PANTHER" id="PTHR41271:SF1">
    <property type="entry name" value="DUF402 DOMAIN-CONTAINING PROTEIN"/>
    <property type="match status" value="1"/>
</dbReference>
<feature type="domain" description="DUF402" evidence="1">
    <location>
        <begin position="9"/>
        <end position="147"/>
    </location>
</feature>
<evidence type="ECO:0000259" key="1">
    <source>
        <dbReference type="Pfam" id="PF04167"/>
    </source>
</evidence>